<evidence type="ECO:0000256" key="3">
    <source>
        <dbReference type="ARBA" id="ARBA00022630"/>
    </source>
</evidence>
<dbReference type="Pfam" id="PF00441">
    <property type="entry name" value="Acyl-CoA_dh_1"/>
    <property type="match status" value="1"/>
</dbReference>
<dbReference type="SUPFAM" id="SSF47203">
    <property type="entry name" value="Acyl-CoA dehydrogenase C-terminal domain-like"/>
    <property type="match status" value="1"/>
</dbReference>
<accession>A0A7K1FP72</accession>
<dbReference type="AlphaFoldDB" id="A0A7K1FP72"/>
<feature type="domain" description="Acyl-CoA dehydrogenase/oxidase C-terminal" evidence="6">
    <location>
        <begin position="234"/>
        <end position="369"/>
    </location>
</feature>
<dbReference type="RefSeq" id="WP_154769940.1">
    <property type="nucleotide sequence ID" value="NZ_WLYK01000008.1"/>
</dbReference>
<keyword evidence="5" id="KW-0560">Oxidoreductase</keyword>
<keyword evidence="4" id="KW-0274">FAD</keyword>
<comment type="cofactor">
    <cofactor evidence="1">
        <name>FAD</name>
        <dbReference type="ChEBI" id="CHEBI:57692"/>
    </cofactor>
</comment>
<evidence type="ECO:0000256" key="2">
    <source>
        <dbReference type="ARBA" id="ARBA00009347"/>
    </source>
</evidence>
<sequence length="382" mass="40010">MTGTVRPGLTDEQADIARTTEEYLAAHCTEADVRRAMDTTRGFEDGTWAQLSEMGLPGLAIPEEYGGVGLGLTELGLVLQATGASLLCAPLYSSAVLAGVLLTELGSDEAKADLLPGIADGSRRATAAYGPHPGLVHEATDGLRAERTPAGWVVFGRALHVIDGATADDILLVAGSVEGPVVLAVTADADGLSRSAMRTLDLTRRQAELVLDRVAAREVAVGPHVGPGVERVLDLAMLLMAAEQVGGAGRCLDTAVAYAGTRKQFDRIIGSFQAVKHTCANMLISYEGALAVMADGLRVADHLPPSMLPEAASIAKIACSEAYSAIASDALHVHGGIGFTWEQVSHLYFRRARSSEVMFGRPELHRDRLVTVAGLARPEGAA</sequence>
<dbReference type="Gene3D" id="2.40.110.10">
    <property type="entry name" value="Butyryl-CoA Dehydrogenase, subunit A, domain 2"/>
    <property type="match status" value="1"/>
</dbReference>
<comment type="caution">
    <text evidence="8">The sequence shown here is derived from an EMBL/GenBank/DDBJ whole genome shotgun (WGS) entry which is preliminary data.</text>
</comment>
<gene>
    <name evidence="8" type="ORF">GIS00_18560</name>
</gene>
<dbReference type="PANTHER" id="PTHR43884">
    <property type="entry name" value="ACYL-COA DEHYDROGENASE"/>
    <property type="match status" value="1"/>
</dbReference>
<dbReference type="GO" id="GO:0050660">
    <property type="term" value="F:flavin adenine dinucleotide binding"/>
    <property type="evidence" value="ECO:0007669"/>
    <property type="project" value="InterPro"/>
</dbReference>
<dbReference type="CDD" id="cd00567">
    <property type="entry name" value="ACAD"/>
    <property type="match status" value="1"/>
</dbReference>
<protein>
    <submittedName>
        <fullName evidence="8">Acyl-CoA dehydrogenase</fullName>
    </submittedName>
</protein>
<evidence type="ECO:0000259" key="6">
    <source>
        <dbReference type="Pfam" id="PF00441"/>
    </source>
</evidence>
<evidence type="ECO:0000259" key="7">
    <source>
        <dbReference type="Pfam" id="PF02771"/>
    </source>
</evidence>
<organism evidence="8 9">
    <name type="scientific">Nakamurella alba</name>
    <dbReference type="NCBI Taxonomy" id="2665158"/>
    <lineage>
        <taxon>Bacteria</taxon>
        <taxon>Bacillati</taxon>
        <taxon>Actinomycetota</taxon>
        <taxon>Actinomycetes</taxon>
        <taxon>Nakamurellales</taxon>
        <taxon>Nakamurellaceae</taxon>
        <taxon>Nakamurella</taxon>
    </lineage>
</organism>
<evidence type="ECO:0000313" key="8">
    <source>
        <dbReference type="EMBL" id="MTD15941.1"/>
    </source>
</evidence>
<dbReference type="Gene3D" id="1.20.140.10">
    <property type="entry name" value="Butyryl-CoA Dehydrogenase, subunit A, domain 3"/>
    <property type="match status" value="1"/>
</dbReference>
<keyword evidence="9" id="KW-1185">Reference proteome</keyword>
<dbReference type="GO" id="GO:0003995">
    <property type="term" value="F:acyl-CoA dehydrogenase activity"/>
    <property type="evidence" value="ECO:0007669"/>
    <property type="project" value="TreeGrafter"/>
</dbReference>
<dbReference type="Proteomes" id="UP000460221">
    <property type="component" value="Unassembled WGS sequence"/>
</dbReference>
<dbReference type="Pfam" id="PF02771">
    <property type="entry name" value="Acyl-CoA_dh_N"/>
    <property type="match status" value="1"/>
</dbReference>
<evidence type="ECO:0000256" key="5">
    <source>
        <dbReference type="ARBA" id="ARBA00023002"/>
    </source>
</evidence>
<name>A0A7K1FP72_9ACTN</name>
<dbReference type="InterPro" id="IPR013786">
    <property type="entry name" value="AcylCoA_DH/ox_N"/>
</dbReference>
<evidence type="ECO:0000313" key="9">
    <source>
        <dbReference type="Proteomes" id="UP000460221"/>
    </source>
</evidence>
<dbReference type="InterPro" id="IPR009075">
    <property type="entry name" value="AcylCo_DH/oxidase_C"/>
</dbReference>
<keyword evidence="3" id="KW-0285">Flavoprotein</keyword>
<reference evidence="8 9" key="1">
    <citation type="submission" date="2019-11" db="EMBL/GenBank/DDBJ databases">
        <authorList>
            <person name="Jiang L.-Q."/>
        </authorList>
    </citation>
    <scope>NUCLEOTIDE SEQUENCE [LARGE SCALE GENOMIC DNA]</scope>
    <source>
        <strain evidence="8 9">YIM 132087</strain>
    </source>
</reference>
<dbReference type="Gene3D" id="1.10.540.10">
    <property type="entry name" value="Acyl-CoA dehydrogenase/oxidase, N-terminal domain"/>
    <property type="match status" value="1"/>
</dbReference>
<dbReference type="InterPro" id="IPR009100">
    <property type="entry name" value="AcylCoA_DH/oxidase_NM_dom_sf"/>
</dbReference>
<feature type="domain" description="Acyl-CoA dehydrogenase/oxidase N-terminal" evidence="7">
    <location>
        <begin position="10"/>
        <end position="121"/>
    </location>
</feature>
<evidence type="ECO:0000256" key="4">
    <source>
        <dbReference type="ARBA" id="ARBA00022827"/>
    </source>
</evidence>
<proteinExistence type="inferred from homology"/>
<dbReference type="PANTHER" id="PTHR43884:SF20">
    <property type="entry name" value="ACYL-COA DEHYDROGENASE FADE28"/>
    <property type="match status" value="1"/>
</dbReference>
<dbReference type="EMBL" id="WLYK01000008">
    <property type="protein sequence ID" value="MTD15941.1"/>
    <property type="molecule type" value="Genomic_DNA"/>
</dbReference>
<evidence type="ECO:0000256" key="1">
    <source>
        <dbReference type="ARBA" id="ARBA00001974"/>
    </source>
</evidence>
<dbReference type="InterPro" id="IPR046373">
    <property type="entry name" value="Acyl-CoA_Oxase/DH_mid-dom_sf"/>
</dbReference>
<dbReference type="InterPro" id="IPR037069">
    <property type="entry name" value="AcylCoA_DH/ox_N_sf"/>
</dbReference>
<dbReference type="SUPFAM" id="SSF56645">
    <property type="entry name" value="Acyl-CoA dehydrogenase NM domain-like"/>
    <property type="match status" value="1"/>
</dbReference>
<dbReference type="InterPro" id="IPR036250">
    <property type="entry name" value="AcylCo_DH-like_C"/>
</dbReference>
<comment type="similarity">
    <text evidence="2">Belongs to the acyl-CoA dehydrogenase family.</text>
</comment>